<reference evidence="2" key="1">
    <citation type="submission" date="2017-02" db="EMBL/GenBank/DDBJ databases">
        <authorList>
            <person name="Daims H."/>
        </authorList>
    </citation>
    <scope>NUCLEOTIDE SEQUENCE [LARGE SCALE GENOMIC DNA]</scope>
</reference>
<keyword evidence="2" id="KW-1185">Reference proteome</keyword>
<dbReference type="Proteomes" id="UP000195442">
    <property type="component" value="Unassembled WGS sequence"/>
</dbReference>
<name>A0A1R4H4G6_9GAMM</name>
<organism evidence="1 2">
    <name type="scientific">Crenothrix polyspora</name>
    <dbReference type="NCBI Taxonomy" id="360316"/>
    <lineage>
        <taxon>Bacteria</taxon>
        <taxon>Pseudomonadati</taxon>
        <taxon>Pseudomonadota</taxon>
        <taxon>Gammaproteobacteria</taxon>
        <taxon>Methylococcales</taxon>
        <taxon>Crenotrichaceae</taxon>
        <taxon>Crenothrix</taxon>
    </lineage>
</organism>
<dbReference type="EMBL" id="FUKJ01000119">
    <property type="protein sequence ID" value="SJM91134.1"/>
    <property type="molecule type" value="Genomic_DNA"/>
</dbReference>
<accession>A0A1R4H4G6</accession>
<gene>
    <name evidence="1" type="ORF">CRENPOLYSF2_2050004</name>
</gene>
<proteinExistence type="predicted"/>
<dbReference type="OrthoDB" id="8410554at2"/>
<dbReference type="AlphaFoldDB" id="A0A1R4H4G6"/>
<dbReference type="RefSeq" id="WP_087146407.1">
    <property type="nucleotide sequence ID" value="NZ_FUKJ01000119.1"/>
</dbReference>
<sequence length="235" mass="25780">MALSTLQLASIDTYLTSGNVIAAIREYRAFTGTDLAAAKQFVDERYAELRVTISTVFPQPIVSTSPDPAIMATIALVADRELAALRRVLDQIEKVLYGLNYQVTLSAKAVALSHHSLPVIETMATFYPKSKSGMAQTMAITVEELKSGVIDCLTYEGDSSSGPQFCDLNRLRLNDLLIPDMWSEISAITPIEECTILSYNDDTGLPGFYVFWFFAFLLHCPANGRCLVITGMSSD</sequence>
<protein>
    <submittedName>
        <fullName evidence="1">Uncharacterized protein</fullName>
    </submittedName>
</protein>
<evidence type="ECO:0000313" key="2">
    <source>
        <dbReference type="Proteomes" id="UP000195442"/>
    </source>
</evidence>
<evidence type="ECO:0000313" key="1">
    <source>
        <dbReference type="EMBL" id="SJM91134.1"/>
    </source>
</evidence>